<dbReference type="CDD" id="cd01644">
    <property type="entry name" value="RT_pepA17"/>
    <property type="match status" value="1"/>
</dbReference>
<gene>
    <name evidence="2" type="ORF">RR48_04989</name>
</gene>
<protein>
    <recommendedName>
        <fullName evidence="1">Integrase catalytic domain-containing protein</fullName>
    </recommendedName>
</protein>
<dbReference type="InterPro" id="IPR041588">
    <property type="entry name" value="Integrase_H2C2"/>
</dbReference>
<dbReference type="PROSITE" id="PS50994">
    <property type="entry name" value="INTEGRASE"/>
    <property type="match status" value="1"/>
</dbReference>
<dbReference type="InterPro" id="IPR043502">
    <property type="entry name" value="DNA/RNA_pol_sf"/>
</dbReference>
<dbReference type="Gene3D" id="3.30.420.10">
    <property type="entry name" value="Ribonuclease H-like superfamily/Ribonuclease H"/>
    <property type="match status" value="1"/>
</dbReference>
<dbReference type="PANTHER" id="PTHR47331:SF5">
    <property type="entry name" value="RIBONUCLEASE H"/>
    <property type="match status" value="1"/>
</dbReference>
<dbReference type="InterPro" id="IPR008042">
    <property type="entry name" value="Retrotrans_Pao"/>
</dbReference>
<evidence type="ECO:0000313" key="2">
    <source>
        <dbReference type="EMBL" id="KPJ10166.1"/>
    </source>
</evidence>
<dbReference type="InParanoid" id="A0A0N0PBK0"/>
<dbReference type="SUPFAM" id="SSF53098">
    <property type="entry name" value="Ribonuclease H-like"/>
    <property type="match status" value="1"/>
</dbReference>
<dbReference type="Pfam" id="PF05380">
    <property type="entry name" value="Peptidase_A17"/>
    <property type="match status" value="1"/>
</dbReference>
<keyword evidence="3" id="KW-1185">Reference proteome</keyword>
<dbReference type="GO" id="GO:0071897">
    <property type="term" value="P:DNA biosynthetic process"/>
    <property type="evidence" value="ECO:0007669"/>
    <property type="project" value="UniProtKB-ARBA"/>
</dbReference>
<dbReference type="STRING" id="76193.A0A0N0PBK0"/>
<dbReference type="Pfam" id="PF17921">
    <property type="entry name" value="Integrase_H2C2"/>
    <property type="match status" value="1"/>
</dbReference>
<dbReference type="InterPro" id="IPR040676">
    <property type="entry name" value="DUF5641"/>
</dbReference>
<dbReference type="SUPFAM" id="SSF56672">
    <property type="entry name" value="DNA/RNA polymerases"/>
    <property type="match status" value="1"/>
</dbReference>
<feature type="domain" description="Integrase catalytic" evidence="1">
    <location>
        <begin position="1367"/>
        <end position="1556"/>
    </location>
</feature>
<sequence length="1689" mass="192423">MFENIYYKTLAQAQSFIRNDAVKNENASKVHNSNIKLPTIVMPTFNGQYDQWLEFRDTFLSLVHNSRDISNIQKFHYLKSSLKGSAELVIDSLEFSSNNYEVAWDLLLNRYDNHKLLIFNHVKSLFNLKAVCNESSSLIRNLIDTVLKNLRALKILGEPTDSWDTLIIYLVASKLDVTSEREWEHYKVNLFTNTADKRSSVKLDHLIRFLGDRADMLDTLSASHKRQHYNPNKLSSTQIKSKVHCNVLSEKPRSHDYNAKNCLACNANHPLYSCEKFLNFDLNSKLSFIKHNSLCVNCLRAGHTLANCRFGPCKKCNKKHNTLIHNDYSNTATSHFSQLHSTKMATCSAPAPVSAGDGYVGNESSHSIQVNEAHINSNLQCARSIKPVLLSTALIEVADVHDNYITARALLDNGSQRCFITKSLCDSLNVPVVQSTMEIRGVGNSVTQTTEVCEIDIKSRADPSFATRLNCFVLRNITSSLPAVSNLCAQLPKEIQLADPHLYESRDVDILIGADKFWDLLKSKLIRLPAGPVLYDTHLGWIISGQVNMRNTLRGDSIYCNLTQSLEMQLRRFWELEELPKTGADTRTDEERACEEHFVGTTRRKVDGRFCVRIPFKGSPDRLGDTYSIAERRFKALERRLERNTNYKAQYVKFMKEYADLGHMSLVRNYGTPHYFMPHHGVFREHSTTTKLRVVFDASAASTTNVSLNELQMIGPPIQGDLMAILLRFRQYKYTACADIEKMYRQCLVDETQRDLQLILWRDDPSKPLDVYRLNTVTYGTASAPFLSCRSLKQLGYDCADPDVKRIIMEDFYVDDMITGHDDKFQLLQICEHITEVLHSGCFPLRKWLFNFDCNNAEFLDSKTSHLTSKPFHLEENVNAKTLGLGWCNIRDTFYFATQFNNTSQKITKRYIMSIISQIFDPLGLLSCVTITVKVLLQRLWLLQIDWDDEVPSDIRHTWQAFVSALPTLRTLRIPRHAIGDNPIYVELHVFSDASESAYGACVFVRTVNADSTVACNLLCSKSKVAPLKSVSIPRLELCGALLGARLCEKVRDSLRCHISKVIFWCDSTIVLGWLRMAPNALKPFVQNRVAEIHDLTKESLWRHVRSKENPADMVSRGVRLEDLPSCTNWWHGPTFLRDVEFDSTTVDGTSEPQILTESLPELRPKPAHSLIVETSFPNSLFPFHRFSLHNRMRRAAAYVLRFIHNTRHKRSRMTGNVSVDELRRADTMLVRFSQLESFPSEYSIISNDKQLKGKHNLAKLNLFIDNQGVLRVGGRLTNSREFSFDKKHPILISSKHLFSLLLFRHEHKQLRHAGPQALLYTVRETYWPLGGRSLARQIVHSCVTCRRFRGKTITPIMGDLPEERITLAFPFYRCGVDYAGPFLILNRKGRGSKLVKCYICLFVCFVTRAVHLELVGDLSTDAYLLALKRFIARRGKPAEILSDNGRNFVGLMTEFSKFINNCSSHIIDYATSNNIKFKFIPPYSPHFGGLWEAGVKSCKHHLVRSLGKAHLTFEEFSTVLTQIEAILNSRPLSPLSTDPTDYLPLSPAHFLVGRPLTAPASEDFNDTPALKLNRYQRLEQIRQQFWTRWAKEYISELQTRNKWRHNQSSLQPNTLVVIKDDNTPPLRWALGRIEATYPGKDGVSRVADIRTASGVTRRAFSKICPLLDDLTASSLEAGASKAGGMLRP</sequence>
<dbReference type="InterPro" id="IPR036397">
    <property type="entry name" value="RNaseH_sf"/>
</dbReference>
<proteinExistence type="predicted"/>
<evidence type="ECO:0000313" key="3">
    <source>
        <dbReference type="Proteomes" id="UP000053240"/>
    </source>
</evidence>
<dbReference type="InterPro" id="IPR005312">
    <property type="entry name" value="DUF1759"/>
</dbReference>
<evidence type="ECO:0000259" key="1">
    <source>
        <dbReference type="PROSITE" id="PS50994"/>
    </source>
</evidence>
<accession>A0A0N0PBK0</accession>
<dbReference type="GO" id="GO:0015074">
    <property type="term" value="P:DNA integration"/>
    <property type="evidence" value="ECO:0007669"/>
    <property type="project" value="InterPro"/>
</dbReference>
<dbReference type="Proteomes" id="UP000053240">
    <property type="component" value="Unassembled WGS sequence"/>
</dbReference>
<dbReference type="InterPro" id="IPR012337">
    <property type="entry name" value="RNaseH-like_sf"/>
</dbReference>
<dbReference type="Pfam" id="PF03564">
    <property type="entry name" value="DUF1759"/>
    <property type="match status" value="1"/>
</dbReference>
<organism evidence="2 3">
    <name type="scientific">Papilio machaon</name>
    <name type="common">Old World swallowtail butterfly</name>
    <dbReference type="NCBI Taxonomy" id="76193"/>
    <lineage>
        <taxon>Eukaryota</taxon>
        <taxon>Metazoa</taxon>
        <taxon>Ecdysozoa</taxon>
        <taxon>Arthropoda</taxon>
        <taxon>Hexapoda</taxon>
        <taxon>Insecta</taxon>
        <taxon>Pterygota</taxon>
        <taxon>Neoptera</taxon>
        <taxon>Endopterygota</taxon>
        <taxon>Lepidoptera</taxon>
        <taxon>Glossata</taxon>
        <taxon>Ditrysia</taxon>
        <taxon>Papilionoidea</taxon>
        <taxon>Papilionidae</taxon>
        <taxon>Papilioninae</taxon>
        <taxon>Papilio</taxon>
    </lineage>
</organism>
<dbReference type="GO" id="GO:0042575">
    <property type="term" value="C:DNA polymerase complex"/>
    <property type="evidence" value="ECO:0007669"/>
    <property type="project" value="UniProtKB-ARBA"/>
</dbReference>
<dbReference type="GO" id="GO:0003676">
    <property type="term" value="F:nucleic acid binding"/>
    <property type="evidence" value="ECO:0007669"/>
    <property type="project" value="InterPro"/>
</dbReference>
<dbReference type="InterPro" id="IPR001584">
    <property type="entry name" value="Integrase_cat-core"/>
</dbReference>
<dbReference type="EMBL" id="KQ460970">
    <property type="protein sequence ID" value="KPJ10166.1"/>
    <property type="molecule type" value="Genomic_DNA"/>
</dbReference>
<dbReference type="PANTHER" id="PTHR47331">
    <property type="entry name" value="PHD-TYPE DOMAIN-CONTAINING PROTEIN"/>
    <property type="match status" value="1"/>
</dbReference>
<name>A0A0N0PBK0_PAPMA</name>
<reference evidence="2 3" key="1">
    <citation type="journal article" date="2015" name="Nat. Commun.">
        <title>Outbred genome sequencing and CRISPR/Cas9 gene editing in butterflies.</title>
        <authorList>
            <person name="Li X."/>
            <person name="Fan D."/>
            <person name="Zhang W."/>
            <person name="Liu G."/>
            <person name="Zhang L."/>
            <person name="Zhao L."/>
            <person name="Fang X."/>
            <person name="Chen L."/>
            <person name="Dong Y."/>
            <person name="Chen Y."/>
            <person name="Ding Y."/>
            <person name="Zhao R."/>
            <person name="Feng M."/>
            <person name="Zhu Y."/>
            <person name="Feng Y."/>
            <person name="Jiang X."/>
            <person name="Zhu D."/>
            <person name="Xiang H."/>
            <person name="Feng X."/>
            <person name="Li S."/>
            <person name="Wang J."/>
            <person name="Zhang G."/>
            <person name="Kronforst M.R."/>
            <person name="Wang W."/>
        </authorList>
    </citation>
    <scope>NUCLEOTIDE SEQUENCE [LARGE SCALE GENOMIC DNA]</scope>
    <source>
        <strain evidence="2">Ya'a_city_454_Pm</strain>
        <tissue evidence="2">Whole body</tissue>
    </source>
</reference>
<dbReference type="Pfam" id="PF18701">
    <property type="entry name" value="DUF5641"/>
    <property type="match status" value="1"/>
</dbReference>